<name>A0A075B4S8_ROZAC</name>
<dbReference type="GO" id="GO:0051721">
    <property type="term" value="F:protein phosphatase 2A binding"/>
    <property type="evidence" value="ECO:0007669"/>
    <property type="project" value="TreeGrafter"/>
</dbReference>
<organism evidence="1 3">
    <name type="scientific">Rozella allomycis (strain CSF55)</name>
    <dbReference type="NCBI Taxonomy" id="988480"/>
    <lineage>
        <taxon>Eukaryota</taxon>
        <taxon>Fungi</taxon>
        <taxon>Fungi incertae sedis</taxon>
        <taxon>Cryptomycota</taxon>
        <taxon>Cryptomycota incertae sedis</taxon>
        <taxon>Rozella</taxon>
    </lineage>
</organism>
<dbReference type="InterPro" id="IPR038511">
    <property type="entry name" value="TAP42/TAP46-like_sf"/>
</dbReference>
<dbReference type="GO" id="GO:0035303">
    <property type="term" value="P:regulation of dephosphorylation"/>
    <property type="evidence" value="ECO:0007669"/>
    <property type="project" value="TreeGrafter"/>
</dbReference>
<reference evidence="4" key="2">
    <citation type="journal article" date="2018" name="Nat. Microbiol.">
        <title>Leveraging single-cell genomics to expand the fungal tree of life.</title>
        <authorList>
            <person name="Ahrendt S.R."/>
            <person name="Quandt C.A."/>
            <person name="Ciobanu D."/>
            <person name="Clum A."/>
            <person name="Salamov A."/>
            <person name="Andreopoulos B."/>
            <person name="Cheng J.F."/>
            <person name="Woyke T."/>
            <person name="Pelin A."/>
            <person name="Henrissat B."/>
            <person name="Reynolds N.K."/>
            <person name="Benny G.L."/>
            <person name="Smith M.E."/>
            <person name="James T.Y."/>
            <person name="Grigoriev I.V."/>
        </authorList>
    </citation>
    <scope>NUCLEOTIDE SEQUENCE [LARGE SCALE GENOMIC DNA]</scope>
    <source>
        <strain evidence="4">CSF55</strain>
    </source>
</reference>
<evidence type="ECO:0000313" key="4">
    <source>
        <dbReference type="Proteomes" id="UP000281549"/>
    </source>
</evidence>
<proteinExistence type="predicted"/>
<dbReference type="EMBL" id="KE560559">
    <property type="protein sequence ID" value="EPZ36459.1"/>
    <property type="molecule type" value="Genomic_DNA"/>
</dbReference>
<dbReference type="Gene3D" id="1.25.40.540">
    <property type="entry name" value="TAP42-like family"/>
    <property type="match status" value="1"/>
</dbReference>
<keyword evidence="3" id="KW-1185">Reference proteome</keyword>
<sequence>MLQESLNTLFHNSHNLIQSLSKSPFSTTTQEYQIQLQKLLNILVLIQQRVQREHLISKNEEIEDINTETLKYLLIDAFYAEHVVNLTDKDRKHLLEDALAHSKRFLEVCVCIKLLKDEEYDDLSNDSKLTSPEKQRESKIAKYKQEKHLASLLEGLKERLDMEDEEIQREYFIMLIKLYTMKIFELIKIIEQELQLIKSFQENQHEMEPKVRSEPSQFSKPFVLLSKREKMRNQVFQPGYNLPTMTIDEYLEIERSRGNIITGGGQTPQKAENIIDDIDVEDSQIYKIRQMDDFKDANPRGWGNTYNRS</sequence>
<protein>
    <submittedName>
        <fullName evidence="1 2">TAP42-like protein</fullName>
    </submittedName>
</protein>
<dbReference type="STRING" id="988480.A0A075B4S8"/>
<reference evidence="2" key="3">
    <citation type="submission" date="2018-08" db="EMBL/GenBank/DDBJ databases">
        <title>Leveraging single-cell genomics to expand the Fungal Tree of Life.</title>
        <authorList>
            <consortium name="DOE Joint Genome Institute"/>
            <person name="Ahrendt S.R."/>
            <person name="Quandt C.A."/>
            <person name="Ciobanu D."/>
            <person name="Clum A."/>
            <person name="Salamov A."/>
            <person name="Andreopoulos B."/>
            <person name="Cheng J.-F."/>
            <person name="Woyke T."/>
            <person name="Pelin A."/>
            <person name="Henrissat B."/>
            <person name="Reynolds N."/>
            <person name="Benny G.L."/>
            <person name="Smith M.E."/>
            <person name="James T.Y."/>
            <person name="Grigoriev I.V."/>
        </authorList>
    </citation>
    <scope>NUCLEOTIDE SEQUENCE</scope>
    <source>
        <strain evidence="2">CSF55</strain>
    </source>
</reference>
<dbReference type="Proteomes" id="UP000030755">
    <property type="component" value="Unassembled WGS sequence"/>
</dbReference>
<dbReference type="AlphaFoldDB" id="A0A075B4S8"/>
<dbReference type="PANTHER" id="PTHR10933">
    <property type="entry name" value="IMMUNOGLOBULIN-BINDING PROTEIN 1"/>
    <property type="match status" value="1"/>
</dbReference>
<dbReference type="GO" id="GO:0009966">
    <property type="term" value="P:regulation of signal transduction"/>
    <property type="evidence" value="ECO:0007669"/>
    <property type="project" value="InterPro"/>
</dbReference>
<dbReference type="InterPro" id="IPR007304">
    <property type="entry name" value="TAP46-like"/>
</dbReference>
<dbReference type="HOGENOM" id="CLU_041824_2_0_1"/>
<dbReference type="Pfam" id="PF04177">
    <property type="entry name" value="TAP42"/>
    <property type="match status" value="1"/>
</dbReference>
<accession>A0A075B4S8</accession>
<evidence type="ECO:0000313" key="2">
    <source>
        <dbReference type="EMBL" id="RKP22091.1"/>
    </source>
</evidence>
<dbReference type="EMBL" id="ML004910">
    <property type="protein sequence ID" value="RKP22091.1"/>
    <property type="molecule type" value="Genomic_DNA"/>
</dbReference>
<evidence type="ECO:0000313" key="3">
    <source>
        <dbReference type="Proteomes" id="UP000030755"/>
    </source>
</evidence>
<dbReference type="OrthoDB" id="10261753at2759"/>
<dbReference type="OMA" id="EYELCEA"/>
<gene>
    <name evidence="1" type="ORF">O9G_003330</name>
    <name evidence="2" type="ORF">ROZALSC1DRAFT_26516</name>
</gene>
<evidence type="ECO:0000313" key="1">
    <source>
        <dbReference type="EMBL" id="EPZ36459.1"/>
    </source>
</evidence>
<dbReference type="Proteomes" id="UP000281549">
    <property type="component" value="Unassembled WGS sequence"/>
</dbReference>
<dbReference type="PANTHER" id="PTHR10933:SF9">
    <property type="entry name" value="IMMUNOGLOBULIN-BINDING PROTEIN 1"/>
    <property type="match status" value="1"/>
</dbReference>
<reference evidence="1 3" key="1">
    <citation type="journal article" date="2013" name="Curr. Biol.">
        <title>Shared signatures of parasitism and phylogenomics unite Cryptomycota and microsporidia.</title>
        <authorList>
            <person name="James T.Y."/>
            <person name="Pelin A."/>
            <person name="Bonen L."/>
            <person name="Ahrendt S."/>
            <person name="Sain D."/>
            <person name="Corradi N."/>
            <person name="Stajich J.E."/>
        </authorList>
    </citation>
    <scope>NUCLEOTIDE SEQUENCE [LARGE SCALE GENOMIC DNA]</scope>
    <source>
        <strain evidence="1">CSF55</strain>
        <strain evidence="1">CSF55</strain>
    </source>
</reference>
<dbReference type="GO" id="GO:0005829">
    <property type="term" value="C:cytosol"/>
    <property type="evidence" value="ECO:0007669"/>
    <property type="project" value="TreeGrafter"/>
</dbReference>